<dbReference type="EMBL" id="JRVJ01000010">
    <property type="protein sequence ID" value="KGM18586.1"/>
    <property type="molecule type" value="Genomic_DNA"/>
</dbReference>
<dbReference type="GO" id="GO:0030313">
    <property type="term" value="C:cell envelope"/>
    <property type="evidence" value="ECO:0007669"/>
    <property type="project" value="UniProtKB-SubCell"/>
</dbReference>
<dbReference type="RefSeq" id="WP_035114481.1">
    <property type="nucleotide sequence ID" value="NZ_CP047046.1"/>
</dbReference>
<evidence type="ECO:0000256" key="5">
    <source>
        <dbReference type="SAM" id="MobiDB-lite"/>
    </source>
</evidence>
<dbReference type="GO" id="GO:0030001">
    <property type="term" value="P:metal ion transport"/>
    <property type="evidence" value="ECO:0007669"/>
    <property type="project" value="InterPro"/>
</dbReference>
<accession>A0A0A2DNX2</accession>
<evidence type="ECO:0000313" key="8">
    <source>
        <dbReference type="Proteomes" id="UP000030145"/>
    </source>
</evidence>
<keyword evidence="2" id="KW-0813">Transport</keyword>
<dbReference type="SUPFAM" id="SSF53807">
    <property type="entry name" value="Helical backbone' metal receptor"/>
    <property type="match status" value="1"/>
</dbReference>
<dbReference type="InterPro" id="IPR050492">
    <property type="entry name" value="Bact_metal-bind_prot9"/>
</dbReference>
<keyword evidence="4 6" id="KW-0732">Signal</keyword>
<dbReference type="AlphaFoldDB" id="A0A0A2DNX2"/>
<comment type="subcellular location">
    <subcellularLocation>
        <location evidence="1">Cell envelope</location>
    </subcellularLocation>
</comment>
<evidence type="ECO:0000256" key="2">
    <source>
        <dbReference type="ARBA" id="ARBA00022448"/>
    </source>
</evidence>
<dbReference type="Pfam" id="PF01297">
    <property type="entry name" value="ZnuA"/>
    <property type="match status" value="1"/>
</dbReference>
<gene>
    <name evidence="7" type="ORF">MA47_06415</name>
</gene>
<name>A0A0A2DNX2_9CORY</name>
<dbReference type="Gene3D" id="3.40.50.1980">
    <property type="entry name" value="Nitrogenase molybdenum iron protein domain"/>
    <property type="match status" value="3"/>
</dbReference>
<evidence type="ECO:0000313" key="7">
    <source>
        <dbReference type="EMBL" id="KGM18586.1"/>
    </source>
</evidence>
<dbReference type="GO" id="GO:0046872">
    <property type="term" value="F:metal ion binding"/>
    <property type="evidence" value="ECO:0007669"/>
    <property type="project" value="UniProtKB-KW"/>
</dbReference>
<reference evidence="7 8" key="1">
    <citation type="submission" date="2014-10" db="EMBL/GenBank/DDBJ databases">
        <title>Whole Genome sequence of Corynebacterium auriscanis strain CIP 106629.</title>
        <authorList>
            <person name="Hassan S.S."/>
            <person name="Jamal S.B."/>
            <person name="Tiwari S."/>
            <person name="Oliveira L.D.C."/>
            <person name="Souza F."/>
            <person name="Mariano D.C."/>
            <person name="Almeida S."/>
            <person name="Dorella F."/>
            <person name="Pereira F."/>
            <person name="Carvalho A."/>
            <person name="Leal C.A."/>
            <person name="Soares S.D.C."/>
            <person name="Figueiredo H.C."/>
            <person name="Silva A."/>
            <person name="Azevedo V.A."/>
        </authorList>
    </citation>
    <scope>NUCLEOTIDE SEQUENCE [LARGE SCALE GENOMIC DNA]</scope>
    <source>
        <strain evidence="7 8">CIP 106629</strain>
    </source>
</reference>
<dbReference type="PROSITE" id="PS51257">
    <property type="entry name" value="PROKAR_LIPOPROTEIN"/>
    <property type="match status" value="1"/>
</dbReference>
<keyword evidence="8" id="KW-1185">Reference proteome</keyword>
<comment type="caution">
    <text evidence="7">The sequence shown here is derived from an EMBL/GenBank/DDBJ whole genome shotgun (WGS) entry which is preliminary data.</text>
</comment>
<proteinExistence type="predicted"/>
<evidence type="ECO:0000256" key="1">
    <source>
        <dbReference type="ARBA" id="ARBA00004196"/>
    </source>
</evidence>
<feature type="chain" id="PRO_5001986598" evidence="6">
    <location>
        <begin position="23"/>
        <end position="373"/>
    </location>
</feature>
<organism evidence="7 8">
    <name type="scientific">Corynebacterium auriscanis</name>
    <dbReference type="NCBI Taxonomy" id="99807"/>
    <lineage>
        <taxon>Bacteria</taxon>
        <taxon>Bacillati</taxon>
        <taxon>Actinomycetota</taxon>
        <taxon>Actinomycetes</taxon>
        <taxon>Mycobacteriales</taxon>
        <taxon>Corynebacteriaceae</taxon>
        <taxon>Corynebacterium</taxon>
    </lineage>
</organism>
<feature type="region of interest" description="Disordered" evidence="5">
    <location>
        <begin position="119"/>
        <end position="210"/>
    </location>
</feature>
<feature type="signal peptide" evidence="6">
    <location>
        <begin position="1"/>
        <end position="22"/>
    </location>
</feature>
<evidence type="ECO:0000256" key="6">
    <source>
        <dbReference type="SAM" id="SignalP"/>
    </source>
</evidence>
<sequence>MKKTLTGLAAALTLGLGVTACADGGSTDTAADGKNIKVVASTSVWGDIAEEVAKGHNNVEVVTILDNNQDDPHEYEATAKDLAELKSADIVVGNGAGYDNWLTDHVESGTPLITAKPVGEAHHHDHGAGDKGAHDEHKHEDEHAHDEHNHDEATPSDAMHDEHKHEEATPSEAMHDEHKHEDEHAHDEHNHDEATPSDAMHDEHDHAHGENPHIWFDMETVNNFADHLAKELNAKDDSIAKDPADFKKKTNEFADRIKALKGKNVVLTESIASDVVKDSGLTDVTPEAFAKSVFAESEPSAADLAAARETITSKKADILITNEQSQTPAAEQLTKAAKDAGVKVINVNETPDNNQDYLQYAEKLISDLEAATK</sequence>
<dbReference type="GeneID" id="300552171"/>
<dbReference type="InterPro" id="IPR006127">
    <property type="entry name" value="ZnuA-like"/>
</dbReference>
<dbReference type="Proteomes" id="UP000030145">
    <property type="component" value="Unassembled WGS sequence"/>
</dbReference>
<evidence type="ECO:0000256" key="3">
    <source>
        <dbReference type="ARBA" id="ARBA00022723"/>
    </source>
</evidence>
<keyword evidence="3" id="KW-0479">Metal-binding</keyword>
<dbReference type="PANTHER" id="PTHR42953:SF1">
    <property type="entry name" value="METAL-BINDING PROTEIN HI_0362-RELATED"/>
    <property type="match status" value="1"/>
</dbReference>
<protein>
    <submittedName>
        <fullName evidence="7">ABC transporter substrate-binding protein</fullName>
    </submittedName>
</protein>
<evidence type="ECO:0000256" key="4">
    <source>
        <dbReference type="ARBA" id="ARBA00022729"/>
    </source>
</evidence>
<dbReference type="PANTHER" id="PTHR42953">
    <property type="entry name" value="HIGH-AFFINITY ZINC UPTAKE SYSTEM PROTEIN ZNUA-RELATED"/>
    <property type="match status" value="1"/>
</dbReference>